<proteinExistence type="predicted"/>
<name>A0A379MPB6_9MYCO</name>
<evidence type="ECO:0000313" key="3">
    <source>
        <dbReference type="Proteomes" id="UP000254291"/>
    </source>
</evidence>
<feature type="region of interest" description="Disordered" evidence="1">
    <location>
        <begin position="68"/>
        <end position="105"/>
    </location>
</feature>
<gene>
    <name evidence="2" type="ORF">NCTC10742_05943</name>
</gene>
<sequence>MQRKGVRAVPRRATRQRVRTVTCVTVGTNVTLCVRTCACVGDRPAARPWPPPAVPPIVCPNAGAHTGTWHGSTSRASSAAFGPARNQPNASPGDHPGTRRCPLTDRSTCDGAFESRLLSQGKTRGLDGDHQGAGPFDQAVTARPSSVGRPSNCRQMHVPPAVRSSVSCPDIAGHCVFFSDGGSDEWRAVAAAIDANPVTVVRVRCGATGVHGHGWGFVSRGQRPTSRRGGYRGGNLKGPRHYGGCDARTWTQVQA</sequence>
<dbReference type="Proteomes" id="UP000254291">
    <property type="component" value="Unassembled WGS sequence"/>
</dbReference>
<organism evidence="2 3">
    <name type="scientific">Mycolicibacterium gilvum</name>
    <dbReference type="NCBI Taxonomy" id="1804"/>
    <lineage>
        <taxon>Bacteria</taxon>
        <taxon>Bacillati</taxon>
        <taxon>Actinomycetota</taxon>
        <taxon>Actinomycetes</taxon>
        <taxon>Mycobacteriales</taxon>
        <taxon>Mycobacteriaceae</taxon>
        <taxon>Mycolicibacterium</taxon>
    </lineage>
</organism>
<feature type="region of interest" description="Disordered" evidence="1">
    <location>
        <begin position="122"/>
        <end position="154"/>
    </location>
</feature>
<reference evidence="2 3" key="1">
    <citation type="submission" date="2018-06" db="EMBL/GenBank/DDBJ databases">
        <authorList>
            <consortium name="Pathogen Informatics"/>
            <person name="Doyle S."/>
        </authorList>
    </citation>
    <scope>NUCLEOTIDE SEQUENCE [LARGE SCALE GENOMIC DNA]</scope>
    <source>
        <strain evidence="2 3">NCTC10742</strain>
    </source>
</reference>
<feature type="region of interest" description="Disordered" evidence="1">
    <location>
        <begin position="216"/>
        <end position="238"/>
    </location>
</feature>
<protein>
    <submittedName>
        <fullName evidence="2">Uncharacterized protein</fullName>
    </submittedName>
</protein>
<accession>A0A379MPB6</accession>
<evidence type="ECO:0000256" key="1">
    <source>
        <dbReference type="SAM" id="MobiDB-lite"/>
    </source>
</evidence>
<dbReference type="EMBL" id="UGQM01000005">
    <property type="protein sequence ID" value="SUE32579.1"/>
    <property type="molecule type" value="Genomic_DNA"/>
</dbReference>
<evidence type="ECO:0000313" key="2">
    <source>
        <dbReference type="EMBL" id="SUE32579.1"/>
    </source>
</evidence>
<dbReference type="AlphaFoldDB" id="A0A379MPB6"/>